<comment type="caution">
    <text evidence="1">The sequence shown here is derived from an EMBL/GenBank/DDBJ whole genome shotgun (WGS) entry which is preliminary data.</text>
</comment>
<dbReference type="AlphaFoldDB" id="A0AA88LMU7"/>
<reference evidence="1" key="1">
    <citation type="submission" date="2023-07" db="EMBL/GenBank/DDBJ databases">
        <title>Chromosome-level Genome Assembly of Striped Snakehead (Channa striata).</title>
        <authorList>
            <person name="Liu H."/>
        </authorList>
    </citation>
    <scope>NUCLEOTIDE SEQUENCE</scope>
    <source>
        <strain evidence="1">Gz</strain>
        <tissue evidence="1">Muscle</tissue>
    </source>
</reference>
<organism evidence="1 2">
    <name type="scientific">Channa striata</name>
    <name type="common">Snakehead murrel</name>
    <name type="synonym">Ophicephalus striatus</name>
    <dbReference type="NCBI Taxonomy" id="64152"/>
    <lineage>
        <taxon>Eukaryota</taxon>
        <taxon>Metazoa</taxon>
        <taxon>Chordata</taxon>
        <taxon>Craniata</taxon>
        <taxon>Vertebrata</taxon>
        <taxon>Euteleostomi</taxon>
        <taxon>Actinopterygii</taxon>
        <taxon>Neopterygii</taxon>
        <taxon>Teleostei</taxon>
        <taxon>Neoteleostei</taxon>
        <taxon>Acanthomorphata</taxon>
        <taxon>Anabantaria</taxon>
        <taxon>Anabantiformes</taxon>
        <taxon>Channoidei</taxon>
        <taxon>Channidae</taxon>
        <taxon>Channa</taxon>
    </lineage>
</organism>
<feature type="non-terminal residue" evidence="1">
    <location>
        <position position="1"/>
    </location>
</feature>
<sequence>WVSVNFTSSVYRPRVRIFSVVTGPTFGADDTILKEMWRQPWGKWQDRNLLF</sequence>
<dbReference type="Proteomes" id="UP001187415">
    <property type="component" value="Unassembled WGS sequence"/>
</dbReference>
<keyword evidence="2" id="KW-1185">Reference proteome</keyword>
<protein>
    <submittedName>
        <fullName evidence="1">Uncharacterized protein</fullName>
    </submittedName>
</protein>
<accession>A0AA88LMU7</accession>
<proteinExistence type="predicted"/>
<name>A0AA88LMU7_CHASR</name>
<gene>
    <name evidence="1" type="ORF">Q5P01_000039</name>
</gene>
<evidence type="ECO:0000313" key="2">
    <source>
        <dbReference type="Proteomes" id="UP001187415"/>
    </source>
</evidence>
<evidence type="ECO:0000313" key="1">
    <source>
        <dbReference type="EMBL" id="KAK2812303.1"/>
    </source>
</evidence>
<dbReference type="EMBL" id="JAUPFM010000134">
    <property type="protein sequence ID" value="KAK2812303.1"/>
    <property type="molecule type" value="Genomic_DNA"/>
</dbReference>